<keyword evidence="2" id="KW-1185">Reference proteome</keyword>
<reference evidence="1 2" key="1">
    <citation type="submission" date="2015-08" db="EMBL/GenBank/DDBJ databases">
        <authorList>
            <person name="Babu N.S."/>
            <person name="Beckwith C.J."/>
            <person name="Beseler K.G."/>
            <person name="Brison A."/>
            <person name="Carone J.V."/>
            <person name="Caskin T.P."/>
            <person name="Diamond M."/>
            <person name="Durham M.E."/>
            <person name="Foxe J.M."/>
            <person name="Go M."/>
            <person name="Henderson B.A."/>
            <person name="Jones I.B."/>
            <person name="McGettigan J.A."/>
            <person name="Micheletti S.J."/>
            <person name="Nasrallah M.E."/>
            <person name="Ortiz D."/>
            <person name="Piller C.R."/>
            <person name="Privatt S.R."/>
            <person name="Schneider S.L."/>
            <person name="Sharp S."/>
            <person name="Smith T.C."/>
            <person name="Stanton J.D."/>
            <person name="Ullery H.E."/>
            <person name="Wilson R.J."/>
            <person name="Serrano M.G."/>
            <person name="Buck G."/>
            <person name="Lee V."/>
            <person name="Wang Y."/>
            <person name="Carvalho R."/>
            <person name="Voegtly L."/>
            <person name="Shi R."/>
            <person name="Duckworth R."/>
            <person name="Johnson A."/>
            <person name="Loviza R."/>
            <person name="Walstead R."/>
            <person name="Shah Z."/>
            <person name="Kiflezghi M."/>
            <person name="Wade K."/>
            <person name="Ball S.L."/>
            <person name="Bradley K.W."/>
            <person name="Asai D.J."/>
            <person name="Bowman C.A."/>
            <person name="Russell D.A."/>
            <person name="Pope W.H."/>
            <person name="Jacobs-Sera D."/>
            <person name="Hendrix R.W."/>
            <person name="Hatfull G.F."/>
        </authorList>
    </citation>
    <scope>NUCLEOTIDE SEQUENCE [LARGE SCALE GENOMIC DNA]</scope>
    <source>
        <strain evidence="1 2">DSM 27648</strain>
    </source>
</reference>
<evidence type="ECO:0000313" key="1">
    <source>
        <dbReference type="EMBL" id="AKV01518.1"/>
    </source>
</evidence>
<name>A0A0K1Q709_9BACT</name>
<dbReference type="Proteomes" id="UP000064967">
    <property type="component" value="Chromosome"/>
</dbReference>
<accession>A0A0K1Q709</accession>
<dbReference type="EMBL" id="CP012333">
    <property type="protein sequence ID" value="AKV01518.1"/>
    <property type="molecule type" value="Genomic_DNA"/>
</dbReference>
<gene>
    <name evidence="1" type="ORF">AKJ09_08181</name>
</gene>
<dbReference type="AlphaFoldDB" id="A0A0K1Q709"/>
<evidence type="ECO:0000313" key="2">
    <source>
        <dbReference type="Proteomes" id="UP000064967"/>
    </source>
</evidence>
<organism evidence="1 2">
    <name type="scientific">Labilithrix luteola</name>
    <dbReference type="NCBI Taxonomy" id="1391654"/>
    <lineage>
        <taxon>Bacteria</taxon>
        <taxon>Pseudomonadati</taxon>
        <taxon>Myxococcota</taxon>
        <taxon>Polyangia</taxon>
        <taxon>Polyangiales</taxon>
        <taxon>Labilitrichaceae</taxon>
        <taxon>Labilithrix</taxon>
    </lineage>
</organism>
<protein>
    <submittedName>
        <fullName evidence="1">Uncharacterized protein</fullName>
    </submittedName>
</protein>
<dbReference type="KEGG" id="llu:AKJ09_08181"/>
<dbReference type="RefSeq" id="WP_146652603.1">
    <property type="nucleotide sequence ID" value="NZ_CP012333.1"/>
</dbReference>
<proteinExistence type="predicted"/>
<sequence length="61" mass="6680">MNGDENPFIGTATRKCLVKKYEAVRIKPFAGGWPTSVGKSLAIRSALAKLERAHGLLKREP</sequence>
<dbReference type="STRING" id="1391654.AKJ09_08181"/>
<dbReference type="OrthoDB" id="5526828at2"/>